<dbReference type="RefSeq" id="WP_123282339.1">
    <property type="nucleotide sequence ID" value="NZ_RJTU01000086.1"/>
</dbReference>
<name>A0A3N0X1A7_9FLAO</name>
<sequence>MKPEQLVEILNRDVIEGNLDLYRNLLETTNQATDPVWKGILPMYINLTKSEREIFLRFLKIVEINTLSHVLGILDGTTYVDGIDEDLILTTNNDNKKINVYLQDLFLALIEKK</sequence>
<reference evidence="2" key="1">
    <citation type="submission" date="2018-11" db="EMBL/GenBank/DDBJ databases">
        <title>Proposal to divide the Flavobacteriaceae and reorganize its genera based on Amino Acid Identity values calculated from whole genome sequences.</title>
        <authorList>
            <person name="Nicholson A.C."/>
            <person name="Gulvik C.A."/>
            <person name="Whitney A.M."/>
            <person name="Humrighouse B.W."/>
            <person name="Bell M."/>
            <person name="Holmes B."/>
            <person name="Steigerwalt A."/>
            <person name="Villarma A."/>
            <person name="Sheth M."/>
            <person name="Batra D."/>
            <person name="Pryor J."/>
            <person name="Bernardet J.-F."/>
            <person name="Hugo C."/>
            <person name="Kampfer P."/>
            <person name="Newman J."/>
            <person name="Mcquiston J."/>
        </authorList>
    </citation>
    <scope>NUCLEOTIDE SEQUENCE [LARGE SCALE GENOMIC DNA]</scope>
    <source>
        <strain evidence="2">DSM 22165</strain>
    </source>
</reference>
<protein>
    <submittedName>
        <fullName evidence="1">Uncharacterized protein</fullName>
    </submittedName>
</protein>
<organism evidence="1 2">
    <name type="scientific">Epilithonimonas hominis</name>
    <dbReference type="NCBI Taxonomy" id="420404"/>
    <lineage>
        <taxon>Bacteria</taxon>
        <taxon>Pseudomonadati</taxon>
        <taxon>Bacteroidota</taxon>
        <taxon>Flavobacteriia</taxon>
        <taxon>Flavobacteriales</taxon>
        <taxon>Weeksellaceae</taxon>
        <taxon>Chryseobacterium group</taxon>
        <taxon>Epilithonimonas</taxon>
    </lineage>
</organism>
<accession>A0A3N0X1A7</accession>
<evidence type="ECO:0000313" key="2">
    <source>
        <dbReference type="Proteomes" id="UP000267623"/>
    </source>
</evidence>
<gene>
    <name evidence="1" type="ORF">EGH73_13835</name>
</gene>
<dbReference type="Proteomes" id="UP000267623">
    <property type="component" value="Unassembled WGS sequence"/>
</dbReference>
<proteinExistence type="predicted"/>
<dbReference type="EMBL" id="RJTU01000086">
    <property type="protein sequence ID" value="ROI11154.1"/>
    <property type="molecule type" value="Genomic_DNA"/>
</dbReference>
<evidence type="ECO:0000313" key="1">
    <source>
        <dbReference type="EMBL" id="ROI11154.1"/>
    </source>
</evidence>
<dbReference type="AlphaFoldDB" id="A0A3N0X1A7"/>
<comment type="caution">
    <text evidence="1">The sequence shown here is derived from an EMBL/GenBank/DDBJ whole genome shotgun (WGS) entry which is preliminary data.</text>
</comment>